<feature type="domain" description="Calcineurin-like phosphoesterase" evidence="2">
    <location>
        <begin position="80"/>
        <end position="248"/>
    </location>
</feature>
<protein>
    <submittedName>
        <fullName evidence="3">Calcineurin-like phosphoesterase superfamily domain protein</fullName>
    </submittedName>
</protein>
<dbReference type="EMBL" id="CP036349">
    <property type="protein sequence ID" value="QDV75869.1"/>
    <property type="molecule type" value="Genomic_DNA"/>
</dbReference>
<dbReference type="PANTHER" id="PTHR43143">
    <property type="entry name" value="METALLOPHOSPHOESTERASE, CALCINEURIN SUPERFAMILY"/>
    <property type="match status" value="1"/>
</dbReference>
<proteinExistence type="predicted"/>
<evidence type="ECO:0000313" key="4">
    <source>
        <dbReference type="Proteomes" id="UP000316426"/>
    </source>
</evidence>
<dbReference type="SUPFAM" id="SSF56300">
    <property type="entry name" value="Metallo-dependent phosphatases"/>
    <property type="match status" value="1"/>
</dbReference>
<sequence precursor="true">MKKLLLAMFGCLASVAVAHEGHDHDHAEDAAAQAKYPSALVLPAIEGPKPWSDKPHLNDPDRFQIAIMTDRTGGHRPGIWMDAVRKLNLLRPEFVMSVGDLIEGYTEDPQRIDEMWEEFLGFIDEMEMRFFFVAGNHDVTNPQLHKRWREQFGREWYSFDYRGVHFLALCSEDPGPEHISEEQLDFIKTDLADHADARWTLVFLHKPLWTYAERAIANGDEDPTNWKKVEAMLVDRPHTVFAGHVHHYAQYQRNEQQYYALATTGGGSLLRGNEYGEFDHVMWLTMEPDGPHVVNLRLDGILPADVVTEESAKRFGAFLRQVRVEVEPILIDDHTGFSEGELSVKLDNEFAEAVELTGRIDGLPLRGLTVEPDGLKIAADKKSSNEQRIRIRFDEPIAFESLQRGTFTAIVRSKPTGDGAPLSAERVIPVIIDRRHLCPFYDGDFTLDGEIEPWPEPAYETPEKPLLIGQIQDWTGPKDGSFAFTVAQDDERLIFSAKVTDEKLVAGDRLQWLLDARPDSQRMADPRQRGGTYRFSVTAPDENGEATVRAFANRGSRRQMKGVKGAARRVDGGYEVELTVPQNVLARHQGGQRWSEFQLAAIQSDVDDPDRPAAEIVWRGTSDARARNANYARFERVD</sequence>
<feature type="chain" id="PRO_5022167213" evidence="1">
    <location>
        <begin position="19"/>
        <end position="638"/>
    </location>
</feature>
<dbReference type="Pfam" id="PF00149">
    <property type="entry name" value="Metallophos"/>
    <property type="match status" value="1"/>
</dbReference>
<dbReference type="KEGG" id="bmei:Spa11_40920"/>
<dbReference type="InterPro" id="IPR004843">
    <property type="entry name" value="Calcineurin-like_PHP"/>
</dbReference>
<dbReference type="Gene3D" id="2.60.40.1190">
    <property type="match status" value="1"/>
</dbReference>
<dbReference type="InterPro" id="IPR029052">
    <property type="entry name" value="Metallo-depent_PP-like"/>
</dbReference>
<accession>A0A518KDN1</accession>
<keyword evidence="1" id="KW-0732">Signal</keyword>
<dbReference type="InterPro" id="IPR051918">
    <property type="entry name" value="STPP_CPPED1"/>
</dbReference>
<dbReference type="Gene3D" id="3.60.21.10">
    <property type="match status" value="1"/>
</dbReference>
<dbReference type="AlphaFoldDB" id="A0A518KDN1"/>
<reference evidence="3 4" key="1">
    <citation type="submission" date="2019-02" db="EMBL/GenBank/DDBJ databases">
        <title>Deep-cultivation of Planctomycetes and their phenomic and genomic characterization uncovers novel biology.</title>
        <authorList>
            <person name="Wiegand S."/>
            <person name="Jogler M."/>
            <person name="Boedeker C."/>
            <person name="Pinto D."/>
            <person name="Vollmers J."/>
            <person name="Rivas-Marin E."/>
            <person name="Kohn T."/>
            <person name="Peeters S.H."/>
            <person name="Heuer A."/>
            <person name="Rast P."/>
            <person name="Oberbeckmann S."/>
            <person name="Bunk B."/>
            <person name="Jeske O."/>
            <person name="Meyerdierks A."/>
            <person name="Storesund J.E."/>
            <person name="Kallscheuer N."/>
            <person name="Luecker S."/>
            <person name="Lage O.M."/>
            <person name="Pohl T."/>
            <person name="Merkel B.J."/>
            <person name="Hornburger P."/>
            <person name="Mueller R.-W."/>
            <person name="Bruemmer F."/>
            <person name="Labrenz M."/>
            <person name="Spormann A.M."/>
            <person name="Op den Camp H."/>
            <person name="Overmann J."/>
            <person name="Amann R."/>
            <person name="Jetten M.S.M."/>
            <person name="Mascher T."/>
            <person name="Medema M.H."/>
            <person name="Devos D.P."/>
            <person name="Kaster A.-K."/>
            <person name="Ovreas L."/>
            <person name="Rohde M."/>
            <person name="Galperin M.Y."/>
            <person name="Jogler C."/>
        </authorList>
    </citation>
    <scope>NUCLEOTIDE SEQUENCE [LARGE SCALE GENOMIC DNA]</scope>
    <source>
        <strain evidence="3 4">Spa11</strain>
    </source>
</reference>
<dbReference type="SUPFAM" id="SSF49344">
    <property type="entry name" value="CBD9-like"/>
    <property type="match status" value="1"/>
</dbReference>
<dbReference type="RefSeq" id="WP_145115994.1">
    <property type="nucleotide sequence ID" value="NZ_CP036349.1"/>
</dbReference>
<evidence type="ECO:0000256" key="1">
    <source>
        <dbReference type="SAM" id="SignalP"/>
    </source>
</evidence>
<dbReference type="Proteomes" id="UP000316426">
    <property type="component" value="Chromosome"/>
</dbReference>
<name>A0A518KDN1_9BACT</name>
<dbReference type="GO" id="GO:0016787">
    <property type="term" value="F:hydrolase activity"/>
    <property type="evidence" value="ECO:0007669"/>
    <property type="project" value="InterPro"/>
</dbReference>
<organism evidence="3 4">
    <name type="scientific">Botrimarina mediterranea</name>
    <dbReference type="NCBI Taxonomy" id="2528022"/>
    <lineage>
        <taxon>Bacteria</taxon>
        <taxon>Pseudomonadati</taxon>
        <taxon>Planctomycetota</taxon>
        <taxon>Planctomycetia</taxon>
        <taxon>Pirellulales</taxon>
        <taxon>Lacipirellulaceae</taxon>
        <taxon>Botrimarina</taxon>
    </lineage>
</organism>
<evidence type="ECO:0000313" key="3">
    <source>
        <dbReference type="EMBL" id="QDV75869.1"/>
    </source>
</evidence>
<evidence type="ECO:0000259" key="2">
    <source>
        <dbReference type="Pfam" id="PF00149"/>
    </source>
</evidence>
<dbReference type="PANTHER" id="PTHR43143:SF1">
    <property type="entry name" value="SERINE_THREONINE-PROTEIN PHOSPHATASE CPPED1"/>
    <property type="match status" value="1"/>
</dbReference>
<keyword evidence="4" id="KW-1185">Reference proteome</keyword>
<gene>
    <name evidence="3" type="ORF">Spa11_40920</name>
</gene>
<feature type="signal peptide" evidence="1">
    <location>
        <begin position="1"/>
        <end position="18"/>
    </location>
</feature>